<evidence type="ECO:0000256" key="3">
    <source>
        <dbReference type="ARBA" id="ARBA00022452"/>
    </source>
</evidence>
<dbReference type="InterPro" id="IPR012910">
    <property type="entry name" value="Plug_dom"/>
</dbReference>
<keyword evidence="12" id="KW-0675">Receptor</keyword>
<keyword evidence="5 9" id="KW-0798">TonB box</keyword>
<evidence type="ECO:0000256" key="6">
    <source>
        <dbReference type="ARBA" id="ARBA00023136"/>
    </source>
</evidence>
<keyword evidence="7 8" id="KW-0998">Cell outer membrane</keyword>
<evidence type="ECO:0000256" key="1">
    <source>
        <dbReference type="ARBA" id="ARBA00004571"/>
    </source>
</evidence>
<gene>
    <name evidence="12" type="ORF">IFO69_12180</name>
</gene>
<feature type="domain" description="TonB-dependent receptor plug" evidence="11">
    <location>
        <begin position="137"/>
        <end position="242"/>
    </location>
</feature>
<dbReference type="PROSITE" id="PS52016">
    <property type="entry name" value="TONB_DEPENDENT_REC_3"/>
    <property type="match status" value="1"/>
</dbReference>
<dbReference type="InterPro" id="IPR008969">
    <property type="entry name" value="CarboxyPept-like_regulatory"/>
</dbReference>
<dbReference type="NCBIfam" id="TIGR04056">
    <property type="entry name" value="OMP_RagA_SusC"/>
    <property type="match status" value="1"/>
</dbReference>
<keyword evidence="3 8" id="KW-1134">Transmembrane beta strand</keyword>
<evidence type="ECO:0000256" key="8">
    <source>
        <dbReference type="PROSITE-ProRule" id="PRU01360"/>
    </source>
</evidence>
<dbReference type="SUPFAM" id="SSF56935">
    <property type="entry name" value="Porins"/>
    <property type="match status" value="1"/>
</dbReference>
<keyword evidence="6 8" id="KW-0472">Membrane</keyword>
<dbReference type="InterPro" id="IPR023996">
    <property type="entry name" value="TonB-dep_OMP_SusC/RagA"/>
</dbReference>
<evidence type="ECO:0000256" key="4">
    <source>
        <dbReference type="ARBA" id="ARBA00022692"/>
    </source>
</evidence>
<evidence type="ECO:0000313" key="13">
    <source>
        <dbReference type="Proteomes" id="UP000647133"/>
    </source>
</evidence>
<dbReference type="Pfam" id="PF07715">
    <property type="entry name" value="Plug"/>
    <property type="match status" value="1"/>
</dbReference>
<evidence type="ECO:0000256" key="5">
    <source>
        <dbReference type="ARBA" id="ARBA00023077"/>
    </source>
</evidence>
<dbReference type="Proteomes" id="UP000647133">
    <property type="component" value="Unassembled WGS sequence"/>
</dbReference>
<dbReference type="InterPro" id="IPR037066">
    <property type="entry name" value="Plug_dom_sf"/>
</dbReference>
<reference evidence="12 13" key="1">
    <citation type="submission" date="2020-09" db="EMBL/GenBank/DDBJ databases">
        <title>Echinicola sp. CAU 1574 isolated from sand of Sido Beach.</title>
        <authorList>
            <person name="Kim W."/>
        </authorList>
    </citation>
    <scope>NUCLEOTIDE SEQUENCE [LARGE SCALE GENOMIC DNA]</scope>
    <source>
        <strain evidence="12 13">CAU 1574</strain>
    </source>
</reference>
<accession>A0ABR9ALS8</accession>
<evidence type="ECO:0000259" key="11">
    <source>
        <dbReference type="Pfam" id="PF07715"/>
    </source>
</evidence>
<dbReference type="InterPro" id="IPR023997">
    <property type="entry name" value="TonB-dep_OMP_SusC/RagA_CS"/>
</dbReference>
<dbReference type="Gene3D" id="2.60.40.1120">
    <property type="entry name" value="Carboxypeptidase-like, regulatory domain"/>
    <property type="match status" value="1"/>
</dbReference>
<evidence type="ECO:0000256" key="2">
    <source>
        <dbReference type="ARBA" id="ARBA00022448"/>
    </source>
</evidence>
<keyword evidence="2 8" id="KW-0813">Transport</keyword>
<comment type="caution">
    <text evidence="12">The sequence shown here is derived from an EMBL/GenBank/DDBJ whole genome shotgun (WGS) entry which is preliminary data.</text>
</comment>
<evidence type="ECO:0000259" key="10">
    <source>
        <dbReference type="Pfam" id="PF00593"/>
    </source>
</evidence>
<dbReference type="InterPro" id="IPR036942">
    <property type="entry name" value="Beta-barrel_TonB_sf"/>
</dbReference>
<evidence type="ECO:0000256" key="7">
    <source>
        <dbReference type="ARBA" id="ARBA00023237"/>
    </source>
</evidence>
<dbReference type="Gene3D" id="2.170.130.10">
    <property type="entry name" value="TonB-dependent receptor, plug domain"/>
    <property type="match status" value="1"/>
</dbReference>
<evidence type="ECO:0000256" key="9">
    <source>
        <dbReference type="RuleBase" id="RU003357"/>
    </source>
</evidence>
<dbReference type="NCBIfam" id="TIGR04057">
    <property type="entry name" value="SusC_RagA_signa"/>
    <property type="match status" value="1"/>
</dbReference>
<organism evidence="12 13">
    <name type="scientific">Echinicola arenosa</name>
    <dbReference type="NCBI Taxonomy" id="2774144"/>
    <lineage>
        <taxon>Bacteria</taxon>
        <taxon>Pseudomonadati</taxon>
        <taxon>Bacteroidota</taxon>
        <taxon>Cytophagia</taxon>
        <taxon>Cytophagales</taxon>
        <taxon>Cyclobacteriaceae</taxon>
        <taxon>Echinicola</taxon>
    </lineage>
</organism>
<dbReference type="Pfam" id="PF13715">
    <property type="entry name" value="CarbopepD_reg_2"/>
    <property type="match status" value="1"/>
</dbReference>
<proteinExistence type="inferred from homology"/>
<name>A0ABR9ALS8_9BACT</name>
<evidence type="ECO:0000313" key="12">
    <source>
        <dbReference type="EMBL" id="MBD8489504.1"/>
    </source>
</evidence>
<comment type="subcellular location">
    <subcellularLocation>
        <location evidence="1 8">Cell outer membrane</location>
        <topology evidence="1 8">Multi-pass membrane protein</topology>
    </subcellularLocation>
</comment>
<dbReference type="Pfam" id="PF00593">
    <property type="entry name" value="TonB_dep_Rec_b-barrel"/>
    <property type="match status" value="1"/>
</dbReference>
<sequence length="1074" mass="119931">MKKIISRFLIPMRILKTMAFFSLFGPICLSAKADRLIAYEFQNAKDITITGTVMDENNQPIPGATVLVESTGKGTVTDLDGNYRITVPEGTVLTFSFIGYVKQDVSIAGRSVINIVLKEDTKALDEVVVIGYQTVRKENLTGAVDQVTSEVLSDRPIKDLGQGLKGLIPNLNIGLSSGAPNSEASFNIRGFTGMNSKGSPLILVDGVAQDINTINPEDVASISVLKDAASSAIYGSRAPHGVILITTKSGKSGDMQINVSSNVSFSQIVGVPEGINSVDFANAWNDAFVNAQQAPYFSEETIAKMQAYMNGTSNINAAIDPGNGRWGAWGDFQFGNTQWQDAAYRDWQVNQKHTVSFSGGAEDNKLNYYASLGWNQNQGLMSELLTDQFNRYNATLKLSTKVNKWLGLSLNNRYSRSISDRPYYGSGDYSFTEMIGGRVWPTVPFYNPDGNMPYNNPLFRLSEGGNAINTEDDFWTTASIDLTPVKGLLIKGSYSFNTYSRDYAKAYNHITAITDYTDEEGTYWYYEWAYENYPNSYVSQFNRNNYHQIDLYANYDLSINDHSFSAIVGYQEELKQLKQLYGYKTNLITEDVPSLSTAIGEAPSVDDALSHWSTRGYFGRLKYNYKEKYLVEFNGRYDASSRFPTDTRWAFFPSVSAAYNITNEDFWSLDQISMLKLRGSYGELGNQNVSNYAYLPTMSVTAKTGNVIGGTRVPAVRMPGLVSPDITWEKPRTLDIGFDVLAFNDKLSLTYDWYQRTIYDQIGVSEELPEVLGTSVPQRNNAVSETRGWELSVGWRDNTSLAGKPFNWGAKFILSDYIGYVVEYENASGSMSGTWTPGERFGAIYGYEVEGTASSSADFTNNASLHRLYSDYWFPGDLIYKDLDGDGMVGNGTGSWYNKGDLVNIGNSSPRYTYGVTLTADWNGFDMRMNFEGVAKQDLWFSGLYYQGVDTGGSMWFSTFMKHSLDYWTPENTGAYFPRPYMSSQYGGKFRTNDQLLTNAAYLRFRTLQLGYTFPSLLTQKLAVKKLRLFTSIENLGLLMNKSHVKIDPMLLNNSGGRTYPPQRTFSLGLNLTF</sequence>
<dbReference type="Gene3D" id="2.40.170.20">
    <property type="entry name" value="TonB-dependent receptor, beta-barrel domain"/>
    <property type="match status" value="1"/>
</dbReference>
<dbReference type="SUPFAM" id="SSF49464">
    <property type="entry name" value="Carboxypeptidase regulatory domain-like"/>
    <property type="match status" value="1"/>
</dbReference>
<protein>
    <submittedName>
        <fullName evidence="12">TonB-dependent receptor</fullName>
    </submittedName>
</protein>
<comment type="similarity">
    <text evidence="8 9">Belongs to the TonB-dependent receptor family.</text>
</comment>
<keyword evidence="13" id="KW-1185">Reference proteome</keyword>
<dbReference type="InterPro" id="IPR000531">
    <property type="entry name" value="Beta-barrel_TonB"/>
</dbReference>
<feature type="domain" description="TonB-dependent receptor-like beta-barrel" evidence="10">
    <location>
        <begin position="447"/>
        <end position="1036"/>
    </location>
</feature>
<dbReference type="InterPro" id="IPR039426">
    <property type="entry name" value="TonB-dep_rcpt-like"/>
</dbReference>
<dbReference type="RefSeq" id="WP_192010370.1">
    <property type="nucleotide sequence ID" value="NZ_JACYTQ010000003.1"/>
</dbReference>
<dbReference type="EMBL" id="JACYTQ010000003">
    <property type="protein sequence ID" value="MBD8489504.1"/>
    <property type="molecule type" value="Genomic_DNA"/>
</dbReference>
<keyword evidence="4 8" id="KW-0812">Transmembrane</keyword>